<evidence type="ECO:0000313" key="12">
    <source>
        <dbReference type="EMBL" id="CAF1002758.1"/>
    </source>
</evidence>
<dbReference type="CDD" id="cd00038">
    <property type="entry name" value="CAP_ED"/>
    <property type="match status" value="1"/>
</dbReference>
<dbReference type="PANTHER" id="PTHR45638">
    <property type="entry name" value="CYCLIC NUCLEOTIDE-GATED CATION CHANNEL SUBUNIT A"/>
    <property type="match status" value="1"/>
</dbReference>
<dbReference type="Gene3D" id="2.60.120.10">
    <property type="entry name" value="Jelly Rolls"/>
    <property type="match status" value="1"/>
</dbReference>
<keyword evidence="7" id="KW-1071">Ligand-gated ion channel</keyword>
<dbReference type="Proteomes" id="UP000663852">
    <property type="component" value="Unassembled WGS sequence"/>
</dbReference>
<dbReference type="PROSITE" id="PS00889">
    <property type="entry name" value="CNMP_BINDING_2"/>
    <property type="match status" value="1"/>
</dbReference>
<feature type="compositionally biased region" description="Polar residues" evidence="9">
    <location>
        <begin position="32"/>
        <end position="41"/>
    </location>
</feature>
<dbReference type="FunFam" id="2.60.120.10:FF:000002">
    <property type="entry name" value="Cyclic nucleotide gated channel alpha 1a"/>
    <property type="match status" value="1"/>
</dbReference>
<feature type="transmembrane region" description="Helical" evidence="10">
    <location>
        <begin position="341"/>
        <end position="367"/>
    </location>
</feature>
<organism evidence="12 13">
    <name type="scientific">Adineta ricciae</name>
    <name type="common">Rotifer</name>
    <dbReference type="NCBI Taxonomy" id="249248"/>
    <lineage>
        <taxon>Eukaryota</taxon>
        <taxon>Metazoa</taxon>
        <taxon>Spiralia</taxon>
        <taxon>Gnathifera</taxon>
        <taxon>Rotifera</taxon>
        <taxon>Eurotatoria</taxon>
        <taxon>Bdelloidea</taxon>
        <taxon>Adinetida</taxon>
        <taxon>Adinetidae</taxon>
        <taxon>Adineta</taxon>
    </lineage>
</organism>
<dbReference type="EMBL" id="CAJNOJ010000062">
    <property type="protein sequence ID" value="CAF1002758.1"/>
    <property type="molecule type" value="Genomic_DNA"/>
</dbReference>
<reference evidence="12" key="1">
    <citation type="submission" date="2021-02" db="EMBL/GenBank/DDBJ databases">
        <authorList>
            <person name="Nowell W R."/>
        </authorList>
    </citation>
    <scope>NUCLEOTIDE SEQUENCE</scope>
</reference>
<dbReference type="GO" id="GO:0005886">
    <property type="term" value="C:plasma membrane"/>
    <property type="evidence" value="ECO:0007669"/>
    <property type="project" value="TreeGrafter"/>
</dbReference>
<dbReference type="PANTHER" id="PTHR45638:SF11">
    <property type="entry name" value="CYCLIC NUCLEOTIDE-GATED CATION CHANNEL SUBUNIT A"/>
    <property type="match status" value="1"/>
</dbReference>
<feature type="transmembrane region" description="Helical" evidence="10">
    <location>
        <begin position="163"/>
        <end position="183"/>
    </location>
</feature>
<dbReference type="InterPro" id="IPR032406">
    <property type="entry name" value="CLZ_dom"/>
</dbReference>
<keyword evidence="8" id="KW-0407">Ion channel</keyword>
<evidence type="ECO:0000256" key="10">
    <source>
        <dbReference type="SAM" id="Phobius"/>
    </source>
</evidence>
<dbReference type="InterPro" id="IPR018490">
    <property type="entry name" value="cNMP-bd_dom_sf"/>
</dbReference>
<proteinExistence type="predicted"/>
<accession>A0A814GYN1</accession>
<evidence type="ECO:0000256" key="6">
    <source>
        <dbReference type="ARBA" id="ARBA00023136"/>
    </source>
</evidence>
<keyword evidence="2" id="KW-0813">Transport</keyword>
<dbReference type="Gene3D" id="1.10.287.630">
    <property type="entry name" value="Helix hairpin bin"/>
    <property type="match status" value="1"/>
</dbReference>
<dbReference type="PROSITE" id="PS00888">
    <property type="entry name" value="CNMP_BINDING_1"/>
    <property type="match status" value="1"/>
</dbReference>
<name>A0A814GYN1_ADIRI</name>
<feature type="transmembrane region" description="Helical" evidence="10">
    <location>
        <begin position="264"/>
        <end position="288"/>
    </location>
</feature>
<evidence type="ECO:0000256" key="4">
    <source>
        <dbReference type="ARBA" id="ARBA00022989"/>
    </source>
</evidence>
<dbReference type="InterPro" id="IPR050866">
    <property type="entry name" value="CNG_cation_channel"/>
</dbReference>
<feature type="region of interest" description="Disordered" evidence="9">
    <location>
        <begin position="1"/>
        <end position="41"/>
    </location>
</feature>
<dbReference type="GO" id="GO:0044877">
    <property type="term" value="F:protein-containing complex binding"/>
    <property type="evidence" value="ECO:0007669"/>
    <property type="project" value="TreeGrafter"/>
</dbReference>
<evidence type="ECO:0000259" key="11">
    <source>
        <dbReference type="PROSITE" id="PS50042"/>
    </source>
</evidence>
<evidence type="ECO:0000256" key="7">
    <source>
        <dbReference type="ARBA" id="ARBA00023286"/>
    </source>
</evidence>
<gene>
    <name evidence="12" type="ORF">EDS130_LOCUS14969</name>
</gene>
<evidence type="ECO:0000256" key="8">
    <source>
        <dbReference type="ARBA" id="ARBA00023303"/>
    </source>
</evidence>
<dbReference type="SUPFAM" id="SSF81324">
    <property type="entry name" value="Voltage-gated potassium channels"/>
    <property type="match status" value="1"/>
</dbReference>
<evidence type="ECO:0000313" key="13">
    <source>
        <dbReference type="Proteomes" id="UP000663852"/>
    </source>
</evidence>
<dbReference type="GO" id="GO:0030553">
    <property type="term" value="F:cGMP binding"/>
    <property type="evidence" value="ECO:0007669"/>
    <property type="project" value="TreeGrafter"/>
</dbReference>
<feature type="domain" description="Cyclic nucleotide-binding" evidence="11">
    <location>
        <begin position="445"/>
        <end position="551"/>
    </location>
</feature>
<dbReference type="Pfam" id="PF00027">
    <property type="entry name" value="cNMP_binding"/>
    <property type="match status" value="1"/>
</dbReference>
<dbReference type="PROSITE" id="PS50042">
    <property type="entry name" value="CNMP_BINDING_3"/>
    <property type="match status" value="1"/>
</dbReference>
<dbReference type="Pfam" id="PF16526">
    <property type="entry name" value="CLZ"/>
    <property type="match status" value="1"/>
</dbReference>
<dbReference type="InterPro" id="IPR018488">
    <property type="entry name" value="cNMP-bd_CS"/>
</dbReference>
<dbReference type="GO" id="GO:0005222">
    <property type="term" value="F:intracellularly cAMP-activated cation channel activity"/>
    <property type="evidence" value="ECO:0007669"/>
    <property type="project" value="TreeGrafter"/>
</dbReference>
<dbReference type="OrthoDB" id="421226at2759"/>
<dbReference type="InterPro" id="IPR000595">
    <property type="entry name" value="cNMP-bd_dom"/>
</dbReference>
<sequence length="663" mass="75953">MRSPSDRQHRRTAPYVVMNNHTQPPSVAYSARQPNEETSTNSTNVIQRLATTPLQQPHQEQSSFYNLVRRAQNAVNIVGRVRRWIQRNQERQVIPQRTDSFLEKFAPSTKIQAIQDENSKNWVIDPSQSFYYYWSSIVSLAVLYNYIALIGRSAFLLLQERLLIVWICLDYVCDACYAVDTFIQTRKGYLEQGLIVRDIGKLSKHYIKSRAFILDIISLLPTDFLYFIPKLRLLPAIRFNRLFRIYRTFEFSDKVETQTNHPNVFRLVTLLIIILIIIHWNACFYFIISRWIGFSTDDWVYNMTKPSANTLTTQYLYCFFWSTLVLTNIGEVPPPETDIEVLFVTADFLTGVLIFATIVGNVGSIIASMNAVRADFRQKVDQVKQYMVFRKVGKDLERRVITWFDYLWLQKQVANEDMVLGALPQKLRVEIAIHVHLAALKRVPIFAEAQPGLLVELVTRLKLQIFSPGDYVCRKGDIGKEMYIIKRGRLSVVSDDGAKVFVTLEEGSVFGEISILNIPGSKTGNRRTANIRSVGYSDLFCLTKQDLWEVLAEYPSARETLIDRGKAHLRKDNLLDEEAAQTAQEDEAAIPEKVSRLESNIDNLETRLARLMGEYSANMTSLGQRLQTVEKFADSKQSMTIEDAASCRDTLDVIGIGANDDDV</sequence>
<dbReference type="FunFam" id="1.10.287.70:FF:000072">
    <property type="entry name" value="Cyclic nucleotide gated channel beta 3"/>
    <property type="match status" value="1"/>
</dbReference>
<dbReference type="SUPFAM" id="SSF51206">
    <property type="entry name" value="cAMP-binding domain-like"/>
    <property type="match status" value="1"/>
</dbReference>
<dbReference type="InterPro" id="IPR005821">
    <property type="entry name" value="Ion_trans_dom"/>
</dbReference>
<dbReference type="GO" id="GO:0017071">
    <property type="term" value="C:intracellular cyclic nucleotide activated cation channel complex"/>
    <property type="evidence" value="ECO:0007669"/>
    <property type="project" value="TreeGrafter"/>
</dbReference>
<dbReference type="AlphaFoldDB" id="A0A814GYN1"/>
<feature type="transmembrane region" description="Helical" evidence="10">
    <location>
        <begin position="130"/>
        <end position="151"/>
    </location>
</feature>
<keyword evidence="5" id="KW-0406">Ion transport</keyword>
<dbReference type="FunFam" id="1.10.287.630:FF:000001">
    <property type="entry name" value="Cyclic nucleotide-gated channel alpha 3"/>
    <property type="match status" value="1"/>
</dbReference>
<keyword evidence="4 10" id="KW-1133">Transmembrane helix</keyword>
<protein>
    <recommendedName>
        <fullName evidence="11">Cyclic nucleotide-binding domain-containing protein</fullName>
    </recommendedName>
</protein>
<dbReference type="Gene3D" id="1.20.5.300">
    <property type="match status" value="1"/>
</dbReference>
<keyword evidence="3 10" id="KW-0812">Transmembrane</keyword>
<dbReference type="Pfam" id="PF00520">
    <property type="entry name" value="Ion_trans"/>
    <property type="match status" value="1"/>
</dbReference>
<dbReference type="GO" id="GO:0005223">
    <property type="term" value="F:intracellularly cGMP-activated cation channel activity"/>
    <property type="evidence" value="ECO:0007669"/>
    <property type="project" value="TreeGrafter"/>
</dbReference>
<comment type="subcellular location">
    <subcellularLocation>
        <location evidence="1">Membrane</location>
        <topology evidence="1">Multi-pass membrane protein</topology>
    </subcellularLocation>
</comment>
<evidence type="ECO:0000256" key="3">
    <source>
        <dbReference type="ARBA" id="ARBA00022692"/>
    </source>
</evidence>
<dbReference type="SMART" id="SM00100">
    <property type="entry name" value="cNMP"/>
    <property type="match status" value="1"/>
</dbReference>
<evidence type="ECO:0000256" key="1">
    <source>
        <dbReference type="ARBA" id="ARBA00004141"/>
    </source>
</evidence>
<evidence type="ECO:0000256" key="5">
    <source>
        <dbReference type="ARBA" id="ARBA00023065"/>
    </source>
</evidence>
<keyword evidence="6 10" id="KW-0472">Membrane</keyword>
<dbReference type="Gene3D" id="1.10.287.70">
    <property type="match status" value="1"/>
</dbReference>
<dbReference type="InterPro" id="IPR014710">
    <property type="entry name" value="RmlC-like_jellyroll"/>
</dbReference>
<evidence type="ECO:0000256" key="9">
    <source>
        <dbReference type="SAM" id="MobiDB-lite"/>
    </source>
</evidence>
<evidence type="ECO:0000256" key="2">
    <source>
        <dbReference type="ARBA" id="ARBA00022448"/>
    </source>
</evidence>
<comment type="caution">
    <text evidence="12">The sequence shown here is derived from an EMBL/GenBank/DDBJ whole genome shotgun (WGS) entry which is preliminary data.</text>
</comment>